<dbReference type="SMART" id="SM00198">
    <property type="entry name" value="SCP"/>
    <property type="match status" value="1"/>
</dbReference>
<evidence type="ECO:0000256" key="4">
    <source>
        <dbReference type="ARBA" id="ARBA00023157"/>
    </source>
</evidence>
<dbReference type="InterPro" id="IPR035940">
    <property type="entry name" value="CAP_sf"/>
</dbReference>
<dbReference type="GeneID" id="111461344"/>
<dbReference type="AlphaFoldDB" id="A0A6J1HBH6"/>
<dbReference type="GO" id="GO:0005576">
    <property type="term" value="C:extracellular region"/>
    <property type="evidence" value="ECO:0007669"/>
    <property type="project" value="InterPro"/>
</dbReference>
<name>A0A6J1HBH6_CUCMO</name>
<evidence type="ECO:0000259" key="5">
    <source>
        <dbReference type="SMART" id="SM00198"/>
    </source>
</evidence>
<dbReference type="KEGG" id="cmos:111461344"/>
<dbReference type="CDD" id="cd05381">
    <property type="entry name" value="CAP_PR-1"/>
    <property type="match status" value="1"/>
</dbReference>
<protein>
    <submittedName>
        <fullName evidence="7">Pathogenesis-related protein PRB1-3-like</fullName>
    </submittedName>
</protein>
<dbReference type="Gene3D" id="3.40.33.10">
    <property type="entry name" value="CAP"/>
    <property type="match status" value="1"/>
</dbReference>
<organism evidence="6 7">
    <name type="scientific">Cucurbita moschata</name>
    <name type="common">Winter crookneck squash</name>
    <name type="synonym">Cucurbita pepo var. moschata</name>
    <dbReference type="NCBI Taxonomy" id="3662"/>
    <lineage>
        <taxon>Eukaryota</taxon>
        <taxon>Viridiplantae</taxon>
        <taxon>Streptophyta</taxon>
        <taxon>Embryophyta</taxon>
        <taxon>Tracheophyta</taxon>
        <taxon>Spermatophyta</taxon>
        <taxon>Magnoliopsida</taxon>
        <taxon>eudicotyledons</taxon>
        <taxon>Gunneridae</taxon>
        <taxon>Pentapetalae</taxon>
        <taxon>rosids</taxon>
        <taxon>fabids</taxon>
        <taxon>Cucurbitales</taxon>
        <taxon>Cucurbitaceae</taxon>
        <taxon>Cucurbiteae</taxon>
        <taxon>Cucurbita</taxon>
    </lineage>
</organism>
<evidence type="ECO:0000313" key="6">
    <source>
        <dbReference type="Proteomes" id="UP000504609"/>
    </source>
</evidence>
<dbReference type="PANTHER" id="PTHR10334">
    <property type="entry name" value="CYSTEINE-RICH SECRETORY PROTEIN-RELATED"/>
    <property type="match status" value="1"/>
</dbReference>
<dbReference type="InterPro" id="IPR014044">
    <property type="entry name" value="CAP_dom"/>
</dbReference>
<dbReference type="GO" id="GO:0098542">
    <property type="term" value="P:defense response to other organism"/>
    <property type="evidence" value="ECO:0007669"/>
    <property type="project" value="UniProtKB-ARBA"/>
</dbReference>
<comment type="similarity">
    <text evidence="1">Belongs to the CRISP family.</text>
</comment>
<keyword evidence="6" id="KW-1185">Reference proteome</keyword>
<dbReference type="RefSeq" id="XP_022960609.1">
    <property type="nucleotide sequence ID" value="XM_023104841.1"/>
</dbReference>
<dbReference type="SUPFAM" id="SSF55797">
    <property type="entry name" value="PR-1-like"/>
    <property type="match status" value="1"/>
</dbReference>
<feature type="domain" description="SCP" evidence="5">
    <location>
        <begin position="40"/>
        <end position="172"/>
    </location>
</feature>
<evidence type="ECO:0000313" key="7">
    <source>
        <dbReference type="RefSeq" id="XP_022960609.1"/>
    </source>
</evidence>
<dbReference type="PROSITE" id="PS01010">
    <property type="entry name" value="CRISP_2"/>
    <property type="match status" value="1"/>
</dbReference>
<keyword evidence="3" id="KW-0611">Plant defense</keyword>
<evidence type="ECO:0000256" key="1">
    <source>
        <dbReference type="ARBA" id="ARBA00009923"/>
    </source>
</evidence>
<keyword evidence="4" id="KW-1015">Disulfide bond</keyword>
<gene>
    <name evidence="7" type="primary">LOC111461344</name>
</gene>
<evidence type="ECO:0000256" key="2">
    <source>
        <dbReference type="ARBA" id="ARBA00022729"/>
    </source>
</evidence>
<dbReference type="FunFam" id="3.40.33.10:FF:000006">
    <property type="entry name" value="Putative pathogenesis-related protein 1"/>
    <property type="match status" value="1"/>
</dbReference>
<dbReference type="InterPro" id="IPR018244">
    <property type="entry name" value="Allrgn_V5/Tpx1_CS"/>
</dbReference>
<proteinExistence type="inferred from homology"/>
<dbReference type="PROSITE" id="PS01009">
    <property type="entry name" value="CRISP_1"/>
    <property type="match status" value="1"/>
</dbReference>
<keyword evidence="2" id="KW-0732">Signal</keyword>
<dbReference type="PRINTS" id="PR00837">
    <property type="entry name" value="V5TPXLIKE"/>
</dbReference>
<accession>A0A6J1HBH6</accession>
<dbReference type="Pfam" id="PF00188">
    <property type="entry name" value="CAP"/>
    <property type="match status" value="1"/>
</dbReference>
<sequence>MAMVIQDEDYTALLPFGLTSGIIGSFIPECRVSLPNVEDNSPAAYINAHNAARAQVGVDPIKWDEKLANYSQQYVNERINDCKLVHSGGAYGENLAWGMPDLTATNAVKLWVDEKQFYDYATNSCDSGKVCGHYTQVVWRNSIRIGCARVECNNARGVLITCNYDPYGNVVGQRPY</sequence>
<evidence type="ECO:0000256" key="3">
    <source>
        <dbReference type="ARBA" id="ARBA00022821"/>
    </source>
</evidence>
<dbReference type="Proteomes" id="UP000504609">
    <property type="component" value="Unplaced"/>
</dbReference>
<dbReference type="InterPro" id="IPR001283">
    <property type="entry name" value="CRISP-related"/>
</dbReference>
<reference evidence="7" key="1">
    <citation type="submission" date="2025-08" db="UniProtKB">
        <authorList>
            <consortium name="RefSeq"/>
        </authorList>
    </citation>
    <scope>IDENTIFICATION</scope>
    <source>
        <tissue evidence="7">Young leaves</tissue>
    </source>
</reference>